<evidence type="ECO:0000313" key="2">
    <source>
        <dbReference type="Proteomes" id="UP000515561"/>
    </source>
</evidence>
<sequence length="86" mass="10589">MHCKMVDILFVRGFTPGYYNWLIIIRNHKEYNIKSIWRTQQIAKFKHENYIVIGYILVYNKKRQRNRDLKLFIDETGERSIYGNYI</sequence>
<accession>A0A6S6R8Y5</accession>
<name>A0A6S6R8Y5_9FIRM</name>
<evidence type="ECO:0000313" key="1">
    <source>
        <dbReference type="EMBL" id="BCJ95860.1"/>
    </source>
</evidence>
<organism evidence="1 2">
    <name type="scientific">Anaerocolumna cellulosilytica</name>
    <dbReference type="NCBI Taxonomy" id="433286"/>
    <lineage>
        <taxon>Bacteria</taxon>
        <taxon>Bacillati</taxon>
        <taxon>Bacillota</taxon>
        <taxon>Clostridia</taxon>
        <taxon>Lachnospirales</taxon>
        <taxon>Lachnospiraceae</taxon>
        <taxon>Anaerocolumna</taxon>
    </lineage>
</organism>
<reference evidence="1 2" key="1">
    <citation type="journal article" date="2016" name="Int. J. Syst. Evol. Microbiol.">
        <title>Descriptions of Anaerotaenia torta gen. nov., sp. nov. and Anaerocolumna cellulosilytica gen. nov., sp. nov. isolated from a methanogenic reactor of cattle waste.</title>
        <authorList>
            <person name="Uek A."/>
            <person name="Ohtaki Y."/>
            <person name="Kaku N."/>
            <person name="Ueki K."/>
        </authorList>
    </citation>
    <scope>NUCLEOTIDE SEQUENCE [LARGE SCALE GENOMIC DNA]</scope>
    <source>
        <strain evidence="1 2">SN021</strain>
    </source>
</reference>
<protein>
    <submittedName>
        <fullName evidence="1">Uncharacterized protein</fullName>
    </submittedName>
</protein>
<dbReference type="Proteomes" id="UP000515561">
    <property type="component" value="Chromosome"/>
</dbReference>
<proteinExistence type="predicted"/>
<dbReference type="EMBL" id="AP023367">
    <property type="protein sequence ID" value="BCJ95860.1"/>
    <property type="molecule type" value="Genomic_DNA"/>
</dbReference>
<keyword evidence="2" id="KW-1185">Reference proteome</keyword>
<gene>
    <name evidence="1" type="ORF">acsn021_34290</name>
</gene>
<dbReference type="KEGG" id="acel:acsn021_34290"/>
<dbReference type="AlphaFoldDB" id="A0A6S6R8Y5"/>